<evidence type="ECO:0000259" key="1">
    <source>
        <dbReference type="Pfam" id="PF25817"/>
    </source>
</evidence>
<accession>A0A8T0BWH5</accession>
<dbReference type="EMBL" id="JABFDY010000003">
    <property type="protein sequence ID" value="KAF7709837.1"/>
    <property type="molecule type" value="Genomic_DNA"/>
</dbReference>
<protein>
    <recommendedName>
        <fullName evidence="1">Little elongation complex subunit 1 C-terminal domain-containing protein</fullName>
    </recommendedName>
</protein>
<sequence>MVTAWPSVFSQNSPLCRAIHIVCKMKAYGKIYYLLSKYLHWHMEPPGDIYRTITSTLKAVLKDKNLTFQKSSWYGDDLCPAAWTFSVQDRLPCYTKKCLAHLEYLAETNTNGGNKVQKRLCSSNFQATWATWPTRP</sequence>
<evidence type="ECO:0000313" key="3">
    <source>
        <dbReference type="Proteomes" id="UP000606274"/>
    </source>
</evidence>
<feature type="domain" description="Little elongation complex subunit 1 C-terminal" evidence="1">
    <location>
        <begin position="35"/>
        <end position="97"/>
    </location>
</feature>
<evidence type="ECO:0000313" key="2">
    <source>
        <dbReference type="EMBL" id="KAF7709837.1"/>
    </source>
</evidence>
<organism evidence="2 3">
    <name type="scientific">Silurus meridionalis</name>
    <name type="common">Southern catfish</name>
    <name type="synonym">Silurus soldatovi meridionalis</name>
    <dbReference type="NCBI Taxonomy" id="175797"/>
    <lineage>
        <taxon>Eukaryota</taxon>
        <taxon>Metazoa</taxon>
        <taxon>Chordata</taxon>
        <taxon>Craniata</taxon>
        <taxon>Vertebrata</taxon>
        <taxon>Euteleostomi</taxon>
        <taxon>Actinopterygii</taxon>
        <taxon>Neopterygii</taxon>
        <taxon>Teleostei</taxon>
        <taxon>Ostariophysi</taxon>
        <taxon>Siluriformes</taxon>
        <taxon>Siluridae</taxon>
        <taxon>Silurus</taxon>
    </lineage>
</organism>
<dbReference type="Proteomes" id="UP000606274">
    <property type="component" value="Unassembled WGS sequence"/>
</dbReference>
<name>A0A8T0BWH5_SILME</name>
<dbReference type="InterPro" id="IPR057881">
    <property type="entry name" value="ICE1_C"/>
</dbReference>
<dbReference type="Pfam" id="PF25817">
    <property type="entry name" value="ICE1_C"/>
    <property type="match status" value="1"/>
</dbReference>
<proteinExistence type="predicted"/>
<dbReference type="AlphaFoldDB" id="A0A8T0BWH5"/>
<comment type="caution">
    <text evidence="2">The sequence shown here is derived from an EMBL/GenBank/DDBJ whole genome shotgun (WGS) entry which is preliminary data.</text>
</comment>
<reference evidence="2" key="1">
    <citation type="submission" date="2020-08" db="EMBL/GenBank/DDBJ databases">
        <title>Chromosome-level assembly of Southern catfish (Silurus meridionalis) provides insights into visual adaptation to the nocturnal and benthic lifestyles.</title>
        <authorList>
            <person name="Zhang Y."/>
            <person name="Wang D."/>
            <person name="Peng Z."/>
        </authorList>
    </citation>
    <scope>NUCLEOTIDE SEQUENCE</scope>
    <source>
        <strain evidence="2">SWU-2019-XX</strain>
        <tissue evidence="2">Muscle</tissue>
    </source>
</reference>
<keyword evidence="3" id="KW-1185">Reference proteome</keyword>
<gene>
    <name evidence="2" type="ORF">HF521_016687</name>
</gene>